<feature type="transmembrane region" description="Helical" evidence="2">
    <location>
        <begin position="192"/>
        <end position="210"/>
    </location>
</feature>
<feature type="coiled-coil region" evidence="1">
    <location>
        <begin position="289"/>
        <end position="326"/>
    </location>
</feature>
<keyword evidence="2" id="KW-0472">Membrane</keyword>
<organism evidence="3 4">
    <name type="scientific">Prevotella herbatica</name>
    <dbReference type="NCBI Taxonomy" id="2801997"/>
    <lineage>
        <taxon>Bacteria</taxon>
        <taxon>Pseudomonadati</taxon>
        <taxon>Bacteroidota</taxon>
        <taxon>Bacteroidia</taxon>
        <taxon>Bacteroidales</taxon>
        <taxon>Prevotellaceae</taxon>
        <taxon>Prevotella</taxon>
    </lineage>
</organism>
<dbReference type="Proteomes" id="UP001319045">
    <property type="component" value="Chromosome"/>
</dbReference>
<evidence type="ECO:0000313" key="3">
    <source>
        <dbReference type="EMBL" id="BCS84524.1"/>
    </source>
</evidence>
<keyword evidence="2" id="KW-1133">Transmembrane helix</keyword>
<dbReference type="RefSeq" id="WP_207154691.1">
    <property type="nucleotide sequence ID" value="NZ_AP024484.1"/>
</dbReference>
<name>A0ABM7NVJ1_9BACT</name>
<dbReference type="EMBL" id="AP024484">
    <property type="protein sequence ID" value="BCS84524.1"/>
    <property type="molecule type" value="Genomic_DNA"/>
</dbReference>
<feature type="transmembrane region" description="Helical" evidence="2">
    <location>
        <begin position="152"/>
        <end position="171"/>
    </location>
</feature>
<accession>A0ABM7NVJ1</accession>
<gene>
    <name evidence="3" type="ORF">prwr041_04170</name>
</gene>
<feature type="transmembrane region" description="Helical" evidence="2">
    <location>
        <begin position="81"/>
        <end position="99"/>
    </location>
</feature>
<keyword evidence="1" id="KW-0175">Coiled coil</keyword>
<evidence type="ECO:0000256" key="2">
    <source>
        <dbReference type="SAM" id="Phobius"/>
    </source>
</evidence>
<protein>
    <submittedName>
        <fullName evidence="3">Uncharacterized protein</fullName>
    </submittedName>
</protein>
<proteinExistence type="predicted"/>
<evidence type="ECO:0000313" key="4">
    <source>
        <dbReference type="Proteomes" id="UP001319045"/>
    </source>
</evidence>
<keyword evidence="2" id="KW-0812">Transmembrane</keyword>
<keyword evidence="4" id="KW-1185">Reference proteome</keyword>
<reference evidence="3 4" key="1">
    <citation type="journal article" date="2022" name="Int. J. Syst. Evol. Microbiol.">
        <title>Prevotella herbatica sp. nov., a plant polysaccharide-decomposing anaerobic bacterium isolated from a methanogenic reactor.</title>
        <authorList>
            <person name="Uek A."/>
            <person name="Tonouchi A."/>
            <person name="Kaku N."/>
            <person name="Ueki K."/>
        </authorList>
    </citation>
    <scope>NUCLEOTIDE SEQUENCE [LARGE SCALE GENOMIC DNA]</scope>
    <source>
        <strain evidence="3 4">WR041</strain>
    </source>
</reference>
<feature type="transmembrane region" description="Helical" evidence="2">
    <location>
        <begin position="49"/>
        <end position="69"/>
    </location>
</feature>
<evidence type="ECO:0000256" key="1">
    <source>
        <dbReference type="SAM" id="Coils"/>
    </source>
</evidence>
<feature type="transmembrane region" description="Helical" evidence="2">
    <location>
        <begin position="222"/>
        <end position="239"/>
    </location>
</feature>
<sequence>MKEKENKKPNSVTMGKQYVNIEKMTDSEFISWLYLERDREESIRNNPGWNNWALVAALISVICYMYSILLIKKPHINVYKSIIFSSWIITILIFIKPWFDLFKVKRAIDLKRIRELKDEAPILDSCYIIFVSIIYSTIIKFKEPIVIDAVNYWAWMSLTCAFSISLIYVAINKHKIAPALGKIYLFPSTNKSFAFNLFIIGIALLANYSSKKEIPTFNSKEFVLGIVFATILVLFYILLKVNFSGGKKIHIDELIDKVVYKKYSRDNAYRNIQTIRLGYLPVDYLKSEVERLNEIYKECQKSISSIEEARDEISNQEKYSQKLIKNILKRIDDTIELCQVYGKSNKHLIKKLKEMSINKYTYTDTEFQHLVMSISDQMPDYGNLIKLCRKLNAEFKIYLNKFYCYKYKTRCDKEDCKDRFKTKSTKYNLTRKLVLFCHNKHS</sequence>
<feature type="transmembrane region" description="Helical" evidence="2">
    <location>
        <begin position="120"/>
        <end position="140"/>
    </location>
</feature>